<evidence type="ECO:0000256" key="8">
    <source>
        <dbReference type="ARBA" id="ARBA00023034"/>
    </source>
</evidence>
<accession>A0AAN9A2R3</accession>
<reference evidence="11 12" key="1">
    <citation type="submission" date="2023-11" db="EMBL/GenBank/DDBJ databases">
        <title>Halocaridina rubra genome assembly.</title>
        <authorList>
            <person name="Smith C."/>
        </authorList>
    </citation>
    <scope>NUCLEOTIDE SEQUENCE [LARGE SCALE GENOMIC DNA]</scope>
    <source>
        <strain evidence="11">EP-1</strain>
        <tissue evidence="11">Whole</tissue>
    </source>
</reference>
<evidence type="ECO:0000256" key="6">
    <source>
        <dbReference type="ARBA" id="ARBA00022968"/>
    </source>
</evidence>
<dbReference type="AlphaFoldDB" id="A0AAN9A2R3"/>
<keyword evidence="6" id="KW-0735">Signal-anchor</keyword>
<evidence type="ECO:0000256" key="3">
    <source>
        <dbReference type="ARBA" id="ARBA00022676"/>
    </source>
</evidence>
<sequence>MRVIFVFGAASNPKEQNIITEESAKYHDIIQLDFVDSYKNLSYKGVSALQWISEHCMHPQWILKSDDDMIINVFGLTAYLDFYSKQEAISKQEPNKIMCAVWWGMPVLRGKGCAKWCVTDEEWPEKTYPAYCSGSAFVIPTREAPKLYHAYFHARFLWVDDAYISGVLAKEAGVKHKPLHSLYELNHFLIEKNLVRGNRLFCHHPGNAAARSKWWPKIVAKEGFQ</sequence>
<keyword evidence="3 10" id="KW-0328">Glycosyltransferase</keyword>
<keyword evidence="12" id="KW-1185">Reference proteome</keyword>
<dbReference type="PANTHER" id="PTHR11214:SF364">
    <property type="entry name" value="HEXOSYLTRANSFERASE"/>
    <property type="match status" value="1"/>
</dbReference>
<comment type="caution">
    <text evidence="11">The sequence shown here is derived from an EMBL/GenBank/DDBJ whole genome shotgun (WGS) entry which is preliminary data.</text>
</comment>
<gene>
    <name evidence="11" type="ORF">SK128_014352</name>
</gene>
<comment type="similarity">
    <text evidence="2 10">Belongs to the glycosyltransferase 31 family.</text>
</comment>
<keyword evidence="8 10" id="KW-0333">Golgi apparatus</keyword>
<dbReference type="Proteomes" id="UP001381693">
    <property type="component" value="Unassembled WGS sequence"/>
</dbReference>
<evidence type="ECO:0000256" key="2">
    <source>
        <dbReference type="ARBA" id="ARBA00008661"/>
    </source>
</evidence>
<dbReference type="PANTHER" id="PTHR11214">
    <property type="entry name" value="BETA-1,3-N-ACETYLGLUCOSAMINYLTRANSFERASE"/>
    <property type="match status" value="1"/>
</dbReference>
<dbReference type="GO" id="GO:0016758">
    <property type="term" value="F:hexosyltransferase activity"/>
    <property type="evidence" value="ECO:0007669"/>
    <property type="project" value="InterPro"/>
</dbReference>
<keyword evidence="7" id="KW-1133">Transmembrane helix</keyword>
<dbReference type="InterPro" id="IPR002659">
    <property type="entry name" value="Glyco_trans_31"/>
</dbReference>
<evidence type="ECO:0000256" key="9">
    <source>
        <dbReference type="ARBA" id="ARBA00023136"/>
    </source>
</evidence>
<evidence type="ECO:0000313" key="11">
    <source>
        <dbReference type="EMBL" id="KAK7072114.1"/>
    </source>
</evidence>
<evidence type="ECO:0000256" key="5">
    <source>
        <dbReference type="ARBA" id="ARBA00022692"/>
    </source>
</evidence>
<organism evidence="11 12">
    <name type="scientific">Halocaridina rubra</name>
    <name type="common">Hawaiian red shrimp</name>
    <dbReference type="NCBI Taxonomy" id="373956"/>
    <lineage>
        <taxon>Eukaryota</taxon>
        <taxon>Metazoa</taxon>
        <taxon>Ecdysozoa</taxon>
        <taxon>Arthropoda</taxon>
        <taxon>Crustacea</taxon>
        <taxon>Multicrustacea</taxon>
        <taxon>Malacostraca</taxon>
        <taxon>Eumalacostraca</taxon>
        <taxon>Eucarida</taxon>
        <taxon>Decapoda</taxon>
        <taxon>Pleocyemata</taxon>
        <taxon>Caridea</taxon>
        <taxon>Atyoidea</taxon>
        <taxon>Atyidae</taxon>
        <taxon>Halocaridina</taxon>
    </lineage>
</organism>
<proteinExistence type="inferred from homology"/>
<dbReference type="Gene3D" id="3.90.550.50">
    <property type="match status" value="1"/>
</dbReference>
<dbReference type="GO" id="GO:0000139">
    <property type="term" value="C:Golgi membrane"/>
    <property type="evidence" value="ECO:0007669"/>
    <property type="project" value="UniProtKB-SubCell"/>
</dbReference>
<evidence type="ECO:0000256" key="10">
    <source>
        <dbReference type="RuleBase" id="RU363063"/>
    </source>
</evidence>
<keyword evidence="4" id="KW-0808">Transferase</keyword>
<evidence type="ECO:0000256" key="7">
    <source>
        <dbReference type="ARBA" id="ARBA00022989"/>
    </source>
</evidence>
<protein>
    <recommendedName>
        <fullName evidence="10">Hexosyltransferase</fullName>
        <ecNumber evidence="10">2.4.1.-</ecNumber>
    </recommendedName>
</protein>
<evidence type="ECO:0000313" key="12">
    <source>
        <dbReference type="Proteomes" id="UP001381693"/>
    </source>
</evidence>
<dbReference type="Pfam" id="PF01762">
    <property type="entry name" value="Galactosyl_T"/>
    <property type="match status" value="1"/>
</dbReference>
<dbReference type="EMBL" id="JAXCGZ010013673">
    <property type="protein sequence ID" value="KAK7072114.1"/>
    <property type="molecule type" value="Genomic_DNA"/>
</dbReference>
<evidence type="ECO:0000256" key="4">
    <source>
        <dbReference type="ARBA" id="ARBA00022679"/>
    </source>
</evidence>
<comment type="subcellular location">
    <subcellularLocation>
        <location evidence="1 10">Golgi apparatus membrane</location>
        <topology evidence="1 10">Single-pass type II membrane protein</topology>
    </subcellularLocation>
</comment>
<name>A0AAN9A2R3_HALRR</name>
<keyword evidence="5" id="KW-0812">Transmembrane</keyword>
<dbReference type="GO" id="GO:0006493">
    <property type="term" value="P:protein O-linked glycosylation"/>
    <property type="evidence" value="ECO:0007669"/>
    <property type="project" value="TreeGrafter"/>
</dbReference>
<evidence type="ECO:0000256" key="1">
    <source>
        <dbReference type="ARBA" id="ARBA00004323"/>
    </source>
</evidence>
<keyword evidence="9" id="KW-0472">Membrane</keyword>
<dbReference type="EC" id="2.4.1.-" evidence="10"/>